<dbReference type="InParanoid" id="J0WJD8"/>
<accession>J0WJD8</accession>
<keyword evidence="3" id="KW-1185">Reference proteome</keyword>
<evidence type="ECO:0000313" key="2">
    <source>
        <dbReference type="EMBL" id="EJD32408.1"/>
    </source>
</evidence>
<organism evidence="2 3">
    <name type="scientific">Auricularia subglabra (strain TFB-10046 / SS5)</name>
    <name type="common">White-rot fungus</name>
    <name type="synonym">Auricularia delicata (strain TFB10046)</name>
    <dbReference type="NCBI Taxonomy" id="717982"/>
    <lineage>
        <taxon>Eukaryota</taxon>
        <taxon>Fungi</taxon>
        <taxon>Dikarya</taxon>
        <taxon>Basidiomycota</taxon>
        <taxon>Agaricomycotina</taxon>
        <taxon>Agaricomycetes</taxon>
        <taxon>Auriculariales</taxon>
        <taxon>Auriculariaceae</taxon>
        <taxon>Auricularia</taxon>
    </lineage>
</organism>
<dbReference type="AlphaFoldDB" id="J0WJD8"/>
<dbReference type="Proteomes" id="UP000006514">
    <property type="component" value="Unassembled WGS sequence"/>
</dbReference>
<protein>
    <submittedName>
        <fullName evidence="2">Uncharacterized protein</fullName>
    </submittedName>
</protein>
<evidence type="ECO:0000313" key="3">
    <source>
        <dbReference type="Proteomes" id="UP000006514"/>
    </source>
</evidence>
<evidence type="ECO:0000256" key="1">
    <source>
        <dbReference type="SAM" id="MobiDB-lite"/>
    </source>
</evidence>
<dbReference type="KEGG" id="adl:AURDEDRAFT_118112"/>
<feature type="region of interest" description="Disordered" evidence="1">
    <location>
        <begin position="34"/>
        <end position="59"/>
    </location>
</feature>
<name>J0WJD8_AURST</name>
<sequence length="71" mass="8048">MTKRRLQRQSPQRVRAWALALRIQRASAIGMSARIRARDGGEGEDKQGNSTHRRAQAICTGASSRRAFRVW</sequence>
<gene>
    <name evidence="2" type="ORF">AURDEDRAFT_118112</name>
</gene>
<proteinExistence type="predicted"/>
<feature type="compositionally biased region" description="Basic and acidic residues" evidence="1">
    <location>
        <begin position="36"/>
        <end position="47"/>
    </location>
</feature>
<reference evidence="3" key="1">
    <citation type="journal article" date="2012" name="Science">
        <title>The Paleozoic origin of enzymatic lignin decomposition reconstructed from 31 fungal genomes.</title>
        <authorList>
            <person name="Floudas D."/>
            <person name="Binder M."/>
            <person name="Riley R."/>
            <person name="Barry K."/>
            <person name="Blanchette R.A."/>
            <person name="Henrissat B."/>
            <person name="Martinez A.T."/>
            <person name="Otillar R."/>
            <person name="Spatafora J.W."/>
            <person name="Yadav J.S."/>
            <person name="Aerts A."/>
            <person name="Benoit I."/>
            <person name="Boyd A."/>
            <person name="Carlson A."/>
            <person name="Copeland A."/>
            <person name="Coutinho P.M."/>
            <person name="de Vries R.P."/>
            <person name="Ferreira P."/>
            <person name="Findley K."/>
            <person name="Foster B."/>
            <person name="Gaskell J."/>
            <person name="Glotzer D."/>
            <person name="Gorecki P."/>
            <person name="Heitman J."/>
            <person name="Hesse C."/>
            <person name="Hori C."/>
            <person name="Igarashi K."/>
            <person name="Jurgens J.A."/>
            <person name="Kallen N."/>
            <person name="Kersten P."/>
            <person name="Kohler A."/>
            <person name="Kuees U."/>
            <person name="Kumar T.K.A."/>
            <person name="Kuo A."/>
            <person name="LaButti K."/>
            <person name="Larrondo L.F."/>
            <person name="Lindquist E."/>
            <person name="Ling A."/>
            <person name="Lombard V."/>
            <person name="Lucas S."/>
            <person name="Lundell T."/>
            <person name="Martin R."/>
            <person name="McLaughlin D.J."/>
            <person name="Morgenstern I."/>
            <person name="Morin E."/>
            <person name="Murat C."/>
            <person name="Nagy L.G."/>
            <person name="Nolan M."/>
            <person name="Ohm R.A."/>
            <person name="Patyshakuliyeva A."/>
            <person name="Rokas A."/>
            <person name="Ruiz-Duenas F.J."/>
            <person name="Sabat G."/>
            <person name="Salamov A."/>
            <person name="Samejima M."/>
            <person name="Schmutz J."/>
            <person name="Slot J.C."/>
            <person name="St John F."/>
            <person name="Stenlid J."/>
            <person name="Sun H."/>
            <person name="Sun S."/>
            <person name="Syed K."/>
            <person name="Tsang A."/>
            <person name="Wiebenga A."/>
            <person name="Young D."/>
            <person name="Pisabarro A."/>
            <person name="Eastwood D.C."/>
            <person name="Martin F."/>
            <person name="Cullen D."/>
            <person name="Grigoriev I.V."/>
            <person name="Hibbett D.S."/>
        </authorList>
    </citation>
    <scope>NUCLEOTIDE SEQUENCE [LARGE SCALE GENOMIC DNA]</scope>
    <source>
        <strain evidence="3">TFB10046</strain>
    </source>
</reference>
<dbReference type="EMBL" id="JH689002">
    <property type="protein sequence ID" value="EJD32408.1"/>
    <property type="molecule type" value="Genomic_DNA"/>
</dbReference>